<evidence type="ECO:0000259" key="1">
    <source>
        <dbReference type="Pfam" id="PF00149"/>
    </source>
</evidence>
<dbReference type="OrthoDB" id="332939at2"/>
<dbReference type="CDD" id="cd07379">
    <property type="entry name" value="MPP_239FB"/>
    <property type="match status" value="1"/>
</dbReference>
<dbReference type="EMBL" id="QGKM01000112">
    <property type="protein sequence ID" value="PWQ92168.1"/>
    <property type="molecule type" value="Genomic_DNA"/>
</dbReference>
<dbReference type="RefSeq" id="WP_109839905.1">
    <property type="nucleotide sequence ID" value="NZ_QGKM01000112.1"/>
</dbReference>
<dbReference type="SUPFAM" id="SSF56300">
    <property type="entry name" value="Metallo-dependent phosphatases"/>
    <property type="match status" value="1"/>
</dbReference>
<reference evidence="2 3" key="1">
    <citation type="submission" date="2018-05" db="EMBL/GenBank/DDBJ databases">
        <title>Leucothrix arctica sp. nov., isolated from Arctic seawater.</title>
        <authorList>
            <person name="Choi A."/>
            <person name="Baek K."/>
        </authorList>
    </citation>
    <scope>NUCLEOTIDE SEQUENCE [LARGE SCALE GENOMIC DNA]</scope>
    <source>
        <strain evidence="2 3">JCM 18388</strain>
    </source>
</reference>
<evidence type="ECO:0000313" key="3">
    <source>
        <dbReference type="Proteomes" id="UP000245539"/>
    </source>
</evidence>
<dbReference type="PANTHER" id="PTHR12905:SF0">
    <property type="entry name" value="CALCINEURIN-LIKE PHOSPHOESTERASE DOMAIN-CONTAINING PROTEIN"/>
    <property type="match status" value="1"/>
</dbReference>
<dbReference type="Proteomes" id="UP000245539">
    <property type="component" value="Unassembled WGS sequence"/>
</dbReference>
<sequence>MKITIISDTHNLHHQFKTLEGDVLIHCGDMFNLYDDDPSALSNIDDWFGKQNFDLILCTGGNHDHLLENHVKARGNPFKNAVYLQDERYEYHGVVFYGSPWVPDLSRHAFYQNEAGLIAKWSRIPTDTDVLITHTPPFKILDQSSRGMVLGCEFLSRELARVVPKLHCFGHVHASPGMVKQGQTTYINASSVNSRVELAREPIVFEI</sequence>
<proteinExistence type="predicted"/>
<gene>
    <name evidence="2" type="ORF">DKW60_22515</name>
</gene>
<dbReference type="InterPro" id="IPR029052">
    <property type="entry name" value="Metallo-depent_PP-like"/>
</dbReference>
<dbReference type="AlphaFoldDB" id="A0A317C0T6"/>
<dbReference type="InterPro" id="IPR004843">
    <property type="entry name" value="Calcineurin-like_PHP"/>
</dbReference>
<feature type="domain" description="Calcineurin-like phosphoesterase" evidence="1">
    <location>
        <begin position="1"/>
        <end position="174"/>
    </location>
</feature>
<evidence type="ECO:0000313" key="2">
    <source>
        <dbReference type="EMBL" id="PWQ92168.1"/>
    </source>
</evidence>
<keyword evidence="3" id="KW-1185">Reference proteome</keyword>
<dbReference type="Pfam" id="PF00149">
    <property type="entry name" value="Metallophos"/>
    <property type="match status" value="1"/>
</dbReference>
<dbReference type="GO" id="GO:0016787">
    <property type="term" value="F:hydrolase activity"/>
    <property type="evidence" value="ECO:0007669"/>
    <property type="project" value="InterPro"/>
</dbReference>
<name>A0A317C0T6_9GAMM</name>
<dbReference type="PANTHER" id="PTHR12905">
    <property type="entry name" value="METALLOPHOSPHOESTERASE"/>
    <property type="match status" value="1"/>
</dbReference>
<accession>A0A317C0T6</accession>
<organism evidence="2 3">
    <name type="scientific">Leucothrix pacifica</name>
    <dbReference type="NCBI Taxonomy" id="1247513"/>
    <lineage>
        <taxon>Bacteria</taxon>
        <taxon>Pseudomonadati</taxon>
        <taxon>Pseudomonadota</taxon>
        <taxon>Gammaproteobacteria</taxon>
        <taxon>Thiotrichales</taxon>
        <taxon>Thiotrichaceae</taxon>
        <taxon>Leucothrix</taxon>
    </lineage>
</organism>
<protein>
    <submittedName>
        <fullName evidence="2">Metallophosphoesterase</fullName>
    </submittedName>
</protein>
<dbReference type="InterPro" id="IPR051693">
    <property type="entry name" value="UPF0046_metallophosphoest"/>
</dbReference>
<comment type="caution">
    <text evidence="2">The sequence shown here is derived from an EMBL/GenBank/DDBJ whole genome shotgun (WGS) entry which is preliminary data.</text>
</comment>
<dbReference type="Gene3D" id="3.60.21.10">
    <property type="match status" value="1"/>
</dbReference>